<dbReference type="EMBL" id="JASPKZ010007738">
    <property type="protein sequence ID" value="KAJ9582811.1"/>
    <property type="molecule type" value="Genomic_DNA"/>
</dbReference>
<feature type="compositionally biased region" description="Acidic residues" evidence="1">
    <location>
        <begin position="1"/>
        <end position="12"/>
    </location>
</feature>
<dbReference type="Proteomes" id="UP001233999">
    <property type="component" value="Unassembled WGS sequence"/>
</dbReference>
<feature type="non-terminal residue" evidence="3">
    <location>
        <position position="299"/>
    </location>
</feature>
<evidence type="ECO:0000313" key="4">
    <source>
        <dbReference type="Proteomes" id="UP001233999"/>
    </source>
</evidence>
<feature type="region of interest" description="Disordered" evidence="1">
    <location>
        <begin position="1"/>
        <end position="24"/>
    </location>
</feature>
<protein>
    <recommendedName>
        <fullName evidence="2">Coiled-coil SMC6 And NSE5 INteracting (CANIN) domain-containing protein</fullName>
    </recommendedName>
</protein>
<evidence type="ECO:0000313" key="3">
    <source>
        <dbReference type="EMBL" id="KAJ9582811.1"/>
    </source>
</evidence>
<name>A0AAD7ZM02_DIPPU</name>
<reference evidence="3" key="1">
    <citation type="journal article" date="2023" name="IScience">
        <title>Live-bearing cockroach genome reveals convergent evolutionary mechanisms linked to viviparity in insects and beyond.</title>
        <authorList>
            <person name="Fouks B."/>
            <person name="Harrison M.C."/>
            <person name="Mikhailova A.A."/>
            <person name="Marchal E."/>
            <person name="English S."/>
            <person name="Carruthers M."/>
            <person name="Jennings E.C."/>
            <person name="Chiamaka E.L."/>
            <person name="Frigard R.A."/>
            <person name="Pippel M."/>
            <person name="Attardo G.M."/>
            <person name="Benoit J.B."/>
            <person name="Bornberg-Bauer E."/>
            <person name="Tobe S.S."/>
        </authorList>
    </citation>
    <scope>NUCLEOTIDE SEQUENCE</scope>
    <source>
        <strain evidence="3">Stay&amp;Tobe</strain>
    </source>
</reference>
<reference evidence="3" key="2">
    <citation type="submission" date="2023-05" db="EMBL/GenBank/DDBJ databases">
        <authorList>
            <person name="Fouks B."/>
        </authorList>
    </citation>
    <scope>NUCLEOTIDE SEQUENCE</scope>
    <source>
        <strain evidence="3">Stay&amp;Tobe</strain>
        <tissue evidence="3">Testes</tissue>
    </source>
</reference>
<evidence type="ECO:0000256" key="1">
    <source>
        <dbReference type="SAM" id="MobiDB-lite"/>
    </source>
</evidence>
<accession>A0AAD7ZM02</accession>
<dbReference type="AlphaFoldDB" id="A0AAD7ZM02"/>
<organism evidence="3 4">
    <name type="scientific">Diploptera punctata</name>
    <name type="common">Pacific beetle cockroach</name>
    <dbReference type="NCBI Taxonomy" id="6984"/>
    <lineage>
        <taxon>Eukaryota</taxon>
        <taxon>Metazoa</taxon>
        <taxon>Ecdysozoa</taxon>
        <taxon>Arthropoda</taxon>
        <taxon>Hexapoda</taxon>
        <taxon>Insecta</taxon>
        <taxon>Pterygota</taxon>
        <taxon>Neoptera</taxon>
        <taxon>Polyneoptera</taxon>
        <taxon>Dictyoptera</taxon>
        <taxon>Blattodea</taxon>
        <taxon>Blaberoidea</taxon>
        <taxon>Blaberidae</taxon>
        <taxon>Diplopterinae</taxon>
        <taxon>Diploptera</taxon>
    </lineage>
</organism>
<keyword evidence="4" id="KW-1185">Reference proteome</keyword>
<gene>
    <name evidence="3" type="ORF">L9F63_022852</name>
</gene>
<dbReference type="InterPro" id="IPR044276">
    <property type="entry name" value="CANIN_dom"/>
</dbReference>
<proteinExistence type="predicted"/>
<evidence type="ECO:0000259" key="2">
    <source>
        <dbReference type="Pfam" id="PF14816"/>
    </source>
</evidence>
<feature type="domain" description="Coiled-coil SMC6 And NSE5 INteracting (CANIN)" evidence="2">
    <location>
        <begin position="73"/>
        <end position="293"/>
    </location>
</feature>
<comment type="caution">
    <text evidence="3">The sequence shown here is derived from an EMBL/GenBank/DDBJ whole genome shotgun (WGS) entry which is preliminary data.</text>
</comment>
<sequence>MDETMSDSDSLDDSPLFQSKSNSSEDIKINLDPAATLAERNKYSNNVKRIENLKKCVDHGPSISAPAKVYSEMVVQLDKSSQEIKYIHPGCNTFNPVESCSIFVEENLKLFDFAPKNEIPHMIFELNESEFYKLICNRQLERVCQQREVTHNLCLYLFFVISVHRDERTVEYSTRTLLYIKEDWFPSIDIIFLVFINWGIKSEILDLECIEDRKCIPFEISKSFKRDSRKLDFNIQKILQIIASSARGIVKSTSDDKLDKLIYVLVLSALEPGSDVIAYSHCISSLLSNIPENLWNCNR</sequence>
<dbReference type="Pfam" id="PF14816">
    <property type="entry name" value="CANIN"/>
    <property type="match status" value="1"/>
</dbReference>